<evidence type="ECO:0000313" key="2">
    <source>
        <dbReference type="EMBL" id="KAK1612101.1"/>
    </source>
</evidence>
<proteinExistence type="predicted"/>
<dbReference type="EMBL" id="JAUUTY010000007">
    <property type="protein sequence ID" value="KAK1612101.1"/>
    <property type="molecule type" value="Genomic_DNA"/>
</dbReference>
<accession>A0AAD8R1I8</accession>
<dbReference type="AlphaFoldDB" id="A0AAD8R1I8"/>
<dbReference type="PANTHER" id="PTHR47481:SF31">
    <property type="entry name" value="OS01G0873500 PROTEIN"/>
    <property type="match status" value="1"/>
</dbReference>
<dbReference type="PANTHER" id="PTHR47481">
    <property type="match status" value="1"/>
</dbReference>
<comment type="caution">
    <text evidence="2">The sequence shown here is derived from an EMBL/GenBank/DDBJ whole genome shotgun (WGS) entry which is preliminary data.</text>
</comment>
<organism evidence="2 3">
    <name type="scientific">Lolium multiflorum</name>
    <name type="common">Italian ryegrass</name>
    <name type="synonym">Lolium perenne subsp. multiflorum</name>
    <dbReference type="NCBI Taxonomy" id="4521"/>
    <lineage>
        <taxon>Eukaryota</taxon>
        <taxon>Viridiplantae</taxon>
        <taxon>Streptophyta</taxon>
        <taxon>Embryophyta</taxon>
        <taxon>Tracheophyta</taxon>
        <taxon>Spermatophyta</taxon>
        <taxon>Magnoliopsida</taxon>
        <taxon>Liliopsida</taxon>
        <taxon>Poales</taxon>
        <taxon>Poaceae</taxon>
        <taxon>BOP clade</taxon>
        <taxon>Pooideae</taxon>
        <taxon>Poodae</taxon>
        <taxon>Poeae</taxon>
        <taxon>Poeae Chloroplast Group 2 (Poeae type)</taxon>
        <taxon>Loliodinae</taxon>
        <taxon>Loliinae</taxon>
        <taxon>Lolium</taxon>
    </lineage>
</organism>
<evidence type="ECO:0000256" key="1">
    <source>
        <dbReference type="SAM" id="MobiDB-lite"/>
    </source>
</evidence>
<reference evidence="2" key="1">
    <citation type="submission" date="2023-07" db="EMBL/GenBank/DDBJ databases">
        <title>A chromosome-level genome assembly of Lolium multiflorum.</title>
        <authorList>
            <person name="Chen Y."/>
            <person name="Copetti D."/>
            <person name="Kolliker R."/>
            <person name="Studer B."/>
        </authorList>
    </citation>
    <scope>NUCLEOTIDE SEQUENCE</scope>
    <source>
        <strain evidence="2">02402/16</strain>
        <tissue evidence="2">Leaf</tissue>
    </source>
</reference>
<feature type="region of interest" description="Disordered" evidence="1">
    <location>
        <begin position="154"/>
        <end position="177"/>
    </location>
</feature>
<evidence type="ECO:0000313" key="3">
    <source>
        <dbReference type="Proteomes" id="UP001231189"/>
    </source>
</evidence>
<dbReference type="Proteomes" id="UP001231189">
    <property type="component" value="Unassembled WGS sequence"/>
</dbReference>
<keyword evidence="3" id="KW-1185">Reference proteome</keyword>
<gene>
    <name evidence="2" type="ORF">QYE76_035774</name>
</gene>
<name>A0AAD8R1I8_LOLMU</name>
<sequence>MSGTSYFKLKKTLADTLASIGHPLHADEVVAYILSGLGSEYESLVAALNVKPDLTLDDVYAYMLGYENRQEITSSREVAKATATKAATTKVAGTTVVAGSVVGTKAAAGVKAVAMREAAAAMVVAATVAAPTRVAATAADHVAPVNSVANRAMVPSSATRGSRAPSMAKSRGGAAAGATGAVAPVQLISQR</sequence>
<protein>
    <submittedName>
        <fullName evidence="2">Uncharacterized protein</fullName>
    </submittedName>
</protein>